<dbReference type="AlphaFoldDB" id="A0A644UFE1"/>
<dbReference type="EMBL" id="VSSQ01000108">
    <property type="protein sequence ID" value="MPL77654.1"/>
    <property type="molecule type" value="Genomic_DNA"/>
</dbReference>
<dbReference type="Pfam" id="PF18962">
    <property type="entry name" value="Por_Secre_tail"/>
    <property type="match status" value="1"/>
</dbReference>
<sequence>MKQKELLLVFLISLFYTFGIQAQSLIVQETDGNETSEALNYVRKLTFEQNNLHVILKSGVIESYELQQVRKIYFDTLTTATSLVPGTNERLIVYPNPAGSLMVVDHIPSGTRELSIFSADGRLAMQVPVSMQMQTINLDGLKSGIYYIVANGRAAKFIRL</sequence>
<name>A0A644UFE1_9ZZZZ</name>
<evidence type="ECO:0000313" key="2">
    <source>
        <dbReference type="EMBL" id="MPL77654.1"/>
    </source>
</evidence>
<accession>A0A644UFE1</accession>
<proteinExistence type="predicted"/>
<gene>
    <name evidence="2" type="ORF">SDC9_23511</name>
</gene>
<organism evidence="2">
    <name type="scientific">bioreactor metagenome</name>
    <dbReference type="NCBI Taxonomy" id="1076179"/>
    <lineage>
        <taxon>unclassified sequences</taxon>
        <taxon>metagenomes</taxon>
        <taxon>ecological metagenomes</taxon>
    </lineage>
</organism>
<protein>
    <recommendedName>
        <fullName evidence="1">Secretion system C-terminal sorting domain-containing protein</fullName>
    </recommendedName>
</protein>
<dbReference type="NCBIfam" id="TIGR04183">
    <property type="entry name" value="Por_Secre_tail"/>
    <property type="match status" value="1"/>
</dbReference>
<comment type="caution">
    <text evidence="2">The sequence shown here is derived from an EMBL/GenBank/DDBJ whole genome shotgun (WGS) entry which is preliminary data.</text>
</comment>
<feature type="domain" description="Secretion system C-terminal sorting" evidence="1">
    <location>
        <begin position="93"/>
        <end position="154"/>
    </location>
</feature>
<dbReference type="InterPro" id="IPR026444">
    <property type="entry name" value="Secre_tail"/>
</dbReference>
<evidence type="ECO:0000259" key="1">
    <source>
        <dbReference type="Pfam" id="PF18962"/>
    </source>
</evidence>
<reference evidence="2" key="1">
    <citation type="submission" date="2019-08" db="EMBL/GenBank/DDBJ databases">
        <authorList>
            <person name="Kucharzyk K."/>
            <person name="Murdoch R.W."/>
            <person name="Higgins S."/>
            <person name="Loffler F."/>
        </authorList>
    </citation>
    <scope>NUCLEOTIDE SEQUENCE</scope>
</reference>